<dbReference type="Gene3D" id="1.20.870.10">
    <property type="entry name" value="Son of sevenless (SoS) protein Chain: S domain 1"/>
    <property type="match status" value="1"/>
</dbReference>
<dbReference type="SMART" id="SM00147">
    <property type="entry name" value="RasGEF"/>
    <property type="match status" value="1"/>
</dbReference>
<accession>A0A7R8V2W5</accession>
<dbReference type="OrthoDB" id="25179at2759"/>
<dbReference type="Gene3D" id="1.10.840.10">
    <property type="entry name" value="Ras guanine-nucleotide exchange factors catalytic domain"/>
    <property type="match status" value="1"/>
</dbReference>
<feature type="region of interest" description="Disordered" evidence="4">
    <location>
        <begin position="388"/>
        <end position="453"/>
    </location>
</feature>
<dbReference type="Pfam" id="PF00618">
    <property type="entry name" value="RasGEF_N"/>
    <property type="match status" value="1"/>
</dbReference>
<organism evidence="7 8">
    <name type="scientific">Hermetia illucens</name>
    <name type="common">Black soldier fly</name>
    <dbReference type="NCBI Taxonomy" id="343691"/>
    <lineage>
        <taxon>Eukaryota</taxon>
        <taxon>Metazoa</taxon>
        <taxon>Ecdysozoa</taxon>
        <taxon>Arthropoda</taxon>
        <taxon>Hexapoda</taxon>
        <taxon>Insecta</taxon>
        <taxon>Pterygota</taxon>
        <taxon>Neoptera</taxon>
        <taxon>Endopterygota</taxon>
        <taxon>Diptera</taxon>
        <taxon>Brachycera</taxon>
        <taxon>Stratiomyomorpha</taxon>
        <taxon>Stratiomyidae</taxon>
        <taxon>Hermetiinae</taxon>
        <taxon>Hermetia</taxon>
    </lineage>
</organism>
<dbReference type="AlphaFoldDB" id="A0A7R8V2W5"/>
<keyword evidence="1 3" id="KW-0344">Guanine-nucleotide releasing factor</keyword>
<dbReference type="InterPro" id="IPR008937">
    <property type="entry name" value="Ras-like_GEF"/>
</dbReference>
<reference evidence="7 8" key="1">
    <citation type="submission" date="2020-11" db="EMBL/GenBank/DDBJ databases">
        <authorList>
            <person name="Wallbank WR R."/>
            <person name="Pardo Diaz C."/>
            <person name="Kozak K."/>
            <person name="Martin S."/>
            <person name="Jiggins C."/>
            <person name="Moest M."/>
            <person name="Warren A I."/>
            <person name="Generalovic N T."/>
            <person name="Byers J.R.P. K."/>
            <person name="Montejo-Kovacevich G."/>
            <person name="Yen C E."/>
        </authorList>
    </citation>
    <scope>NUCLEOTIDE SEQUENCE [LARGE SCALE GENOMIC DNA]</scope>
</reference>
<dbReference type="Proteomes" id="UP000594454">
    <property type="component" value="Chromosome 5"/>
</dbReference>
<dbReference type="InterPro" id="IPR023578">
    <property type="entry name" value="Ras_GEF_dom_sf"/>
</dbReference>
<feature type="region of interest" description="Disordered" evidence="4">
    <location>
        <begin position="554"/>
        <end position="574"/>
    </location>
</feature>
<dbReference type="CDD" id="cd00155">
    <property type="entry name" value="RasGEF"/>
    <property type="match status" value="1"/>
</dbReference>
<feature type="compositionally biased region" description="Polar residues" evidence="4">
    <location>
        <begin position="257"/>
        <end position="270"/>
    </location>
</feature>
<dbReference type="GO" id="GO:0005886">
    <property type="term" value="C:plasma membrane"/>
    <property type="evidence" value="ECO:0007669"/>
    <property type="project" value="TreeGrafter"/>
</dbReference>
<feature type="region of interest" description="Disordered" evidence="4">
    <location>
        <begin position="213"/>
        <end position="313"/>
    </location>
</feature>
<feature type="region of interest" description="Disordered" evidence="4">
    <location>
        <begin position="1"/>
        <end position="89"/>
    </location>
</feature>
<evidence type="ECO:0000313" key="8">
    <source>
        <dbReference type="Proteomes" id="UP000594454"/>
    </source>
</evidence>
<dbReference type="InterPro" id="IPR019804">
    <property type="entry name" value="Ras_G-nucl-exch_fac_CS"/>
</dbReference>
<dbReference type="SMART" id="SM00229">
    <property type="entry name" value="RasGEFN"/>
    <property type="match status" value="1"/>
</dbReference>
<evidence type="ECO:0000256" key="2">
    <source>
        <dbReference type="ARBA" id="ARBA00083313"/>
    </source>
</evidence>
<dbReference type="PROSITE" id="PS50212">
    <property type="entry name" value="RASGEF_NTER"/>
    <property type="match status" value="1"/>
</dbReference>
<name>A0A7R8V2W5_HERIL</name>
<dbReference type="PANTHER" id="PTHR23113">
    <property type="entry name" value="GUANINE NUCLEOTIDE EXCHANGE FACTOR"/>
    <property type="match status" value="1"/>
</dbReference>
<proteinExistence type="predicted"/>
<protein>
    <recommendedName>
        <fullName evidence="2">CRK SH3-binding GNRP</fullName>
    </recommendedName>
</protein>
<evidence type="ECO:0000259" key="6">
    <source>
        <dbReference type="PROSITE" id="PS50212"/>
    </source>
</evidence>
<dbReference type="PANTHER" id="PTHR23113:SF224">
    <property type="entry name" value="RAP GUANINE NUCLEOTIDE EXCHANGE FACTOR 1"/>
    <property type="match status" value="1"/>
</dbReference>
<dbReference type="EMBL" id="LR899013">
    <property type="protein sequence ID" value="CAD7091002.1"/>
    <property type="molecule type" value="Genomic_DNA"/>
</dbReference>
<feature type="compositionally biased region" description="Polar residues" evidence="4">
    <location>
        <begin position="405"/>
        <end position="433"/>
    </location>
</feature>
<dbReference type="GO" id="GO:0005085">
    <property type="term" value="F:guanyl-nucleotide exchange factor activity"/>
    <property type="evidence" value="ECO:0007669"/>
    <property type="project" value="UniProtKB-KW"/>
</dbReference>
<feature type="region of interest" description="Disordered" evidence="4">
    <location>
        <begin position="695"/>
        <end position="720"/>
    </location>
</feature>
<feature type="domain" description="N-terminal Ras-GEF" evidence="6">
    <location>
        <begin position="839"/>
        <end position="961"/>
    </location>
</feature>
<feature type="compositionally biased region" description="Pro residues" evidence="4">
    <location>
        <begin position="276"/>
        <end position="294"/>
    </location>
</feature>
<feature type="compositionally biased region" description="Basic residues" evidence="4">
    <location>
        <begin position="66"/>
        <end position="79"/>
    </location>
</feature>
<dbReference type="PROSITE" id="PS00720">
    <property type="entry name" value="RASGEF"/>
    <property type="match status" value="1"/>
</dbReference>
<feature type="compositionally biased region" description="Polar residues" evidence="4">
    <location>
        <begin position="214"/>
        <end position="228"/>
    </location>
</feature>
<evidence type="ECO:0000256" key="1">
    <source>
        <dbReference type="ARBA" id="ARBA00022658"/>
    </source>
</evidence>
<evidence type="ECO:0000313" key="7">
    <source>
        <dbReference type="EMBL" id="CAD7091002.1"/>
    </source>
</evidence>
<dbReference type="InterPro" id="IPR036964">
    <property type="entry name" value="RASGEF_cat_dom_sf"/>
</dbReference>
<dbReference type="GO" id="GO:0007265">
    <property type="term" value="P:Ras protein signal transduction"/>
    <property type="evidence" value="ECO:0007669"/>
    <property type="project" value="TreeGrafter"/>
</dbReference>
<feature type="compositionally biased region" description="Polar residues" evidence="4">
    <location>
        <begin position="54"/>
        <end position="63"/>
    </location>
</feature>
<feature type="domain" description="Ras-GEF" evidence="5">
    <location>
        <begin position="991"/>
        <end position="1216"/>
    </location>
</feature>
<dbReference type="Pfam" id="PF00617">
    <property type="entry name" value="RasGEF"/>
    <property type="match status" value="1"/>
</dbReference>
<evidence type="ECO:0000259" key="5">
    <source>
        <dbReference type="PROSITE" id="PS50009"/>
    </source>
</evidence>
<feature type="compositionally biased region" description="Low complexity" evidence="4">
    <location>
        <begin position="12"/>
        <end position="27"/>
    </location>
</feature>
<dbReference type="PROSITE" id="PS50009">
    <property type="entry name" value="RASGEF_CAT"/>
    <property type="match status" value="1"/>
</dbReference>
<evidence type="ECO:0000256" key="4">
    <source>
        <dbReference type="SAM" id="MobiDB-lite"/>
    </source>
</evidence>
<feature type="compositionally biased region" description="Polar residues" evidence="4">
    <location>
        <begin position="303"/>
        <end position="313"/>
    </location>
</feature>
<evidence type="ECO:0000256" key="3">
    <source>
        <dbReference type="PROSITE-ProRule" id="PRU00168"/>
    </source>
</evidence>
<gene>
    <name evidence="7" type="ORF">HERILL_LOCUS13454</name>
</gene>
<sequence>MSSTPNPKHELTSSPSASSTPPSGTSGHKNSLKGTKLARRARSFKDDIFEKFSQMRTPTNTLGRSHSPHRHSPHNKHAVSHSPDRKPTQGLDYHVRQIRNALKHFKDVISKKKLEVLPGNATILLELTANMRSALQLYALNPNSSTLSSACTQVYFALGELIKLCDDVLLSENEQESPLLSSENVQRVVNLLETSVQNWCDIVNEKMQEKENALSVTGASNSSSNTLHRPTIDVAGQRTSLPDIPLTPIERDILEKSSLSTMKTSHSTESILRDSSPPPKPPLPNRCPHPPPLPPKRRSQPKQNSITNESNYSVDSSLLSCGLDHLSMRSKSPDDNSSLLSASAGSLDSAFNHSREEDELKALAMDASMEDPLADEDMDHMLNTKSAASKKEENAKNALPGSVTVGKNQRNSNESGFASMQSIRASTQSISTKRSSEHSTQSHKSSIASSTEITSLKHTDSKLGSDIDDLMDQSFMNNQSKTTSCFSNQAFSSERCITTSCNFLRSANEMCSSNKVLNESESVSLHSEKSMTKTMFSTNKLENQDGFLNTFASSPQSIREEPPALPVKTRGKGMSKERLVSHYDNVEEHDHSPSHLSKDEVSELRQFTSAFPLQSKHQSLIGYQKYSGSEDPPPIPKKTKHIMVYMEILPTQNPMEHFRHSVHTCHSSQTSSHFSTTRNISHSQTMNMACVSKQLVSQSSTSSMPETEKPPALPPKKQYQRPVCKTPTIITTPPPSPKPGTLGGGYENRPRLIGSANLSSDMLTVNEEGNDLAEEEELSHNIYPDCNNDGEDEVVLRNNTINKQVLGECTTPNKVDSIPDLIEEIDISNYLIFKKDGEDGPEVKGGYIDALIVHATKVQRNENAFSEAFITTFRTFISPMDLITKLIQRYSVFVCQVNDQYKQKAAKETFSLMVRVVNDLTASDLHLKLLSKLTDFVYQMVRSGELPSAKALRSKIVEKANLYKAWKSNANDTLEKQRDIAKTLPSLLDLKSVEIAEQMTLLDAELFQKIEIPEVLIFVKEQCEEKSPNLNRFTEHFNKMSYWARSQILSQDDAKDREKYVIKFIKIMKHLRKINNYNSYLALLSALDSAPIRRLEWHKTITEGLKEYCALIDSSSSFRVYRQALAETSPPCIPYIGLVLQDLTFVHVGNPDYLKEGVINFSKRWQQHNIIVNMKKFKKCTYPFRRSEKIIRFFENFENYLEEEQMWQISESIKPRGRKPQHN</sequence>
<dbReference type="InterPro" id="IPR001895">
    <property type="entry name" value="RASGEF_cat_dom"/>
</dbReference>
<keyword evidence="8" id="KW-1185">Reference proteome</keyword>
<dbReference type="SUPFAM" id="SSF48366">
    <property type="entry name" value="Ras GEF"/>
    <property type="match status" value="1"/>
</dbReference>
<dbReference type="InterPro" id="IPR000651">
    <property type="entry name" value="Ras-like_Gua-exchang_fac_N"/>
</dbReference>
<dbReference type="CDD" id="cd06224">
    <property type="entry name" value="REM"/>
    <property type="match status" value="1"/>
</dbReference>
<dbReference type="FunFam" id="1.10.840.10:FF:000009">
    <property type="entry name" value="rap guanine nucleotide exchange factor 1"/>
    <property type="match status" value="1"/>
</dbReference>